<gene>
    <name evidence="2" type="ORF">M408DRAFT_331654</name>
</gene>
<dbReference type="Gene3D" id="3.40.50.1820">
    <property type="entry name" value="alpha/beta hydrolase"/>
    <property type="match status" value="1"/>
</dbReference>
<reference evidence="3" key="2">
    <citation type="submission" date="2015-01" db="EMBL/GenBank/DDBJ databases">
        <title>Evolutionary Origins and Diversification of the Mycorrhizal Mutualists.</title>
        <authorList>
            <consortium name="DOE Joint Genome Institute"/>
            <consortium name="Mycorrhizal Genomics Consortium"/>
            <person name="Kohler A."/>
            <person name="Kuo A."/>
            <person name="Nagy L.G."/>
            <person name="Floudas D."/>
            <person name="Copeland A."/>
            <person name="Barry K.W."/>
            <person name="Cichocki N."/>
            <person name="Veneault-Fourrey C."/>
            <person name="LaButti K."/>
            <person name="Lindquist E.A."/>
            <person name="Lipzen A."/>
            <person name="Lundell T."/>
            <person name="Morin E."/>
            <person name="Murat C."/>
            <person name="Riley R."/>
            <person name="Ohm R."/>
            <person name="Sun H."/>
            <person name="Tunlid A."/>
            <person name="Henrissat B."/>
            <person name="Grigoriev I.V."/>
            <person name="Hibbett D.S."/>
            <person name="Martin F."/>
        </authorList>
    </citation>
    <scope>NUCLEOTIDE SEQUENCE [LARGE SCALE GENOMIC DNA]</scope>
    <source>
        <strain evidence="3">MAFF 305830</strain>
    </source>
</reference>
<keyword evidence="3" id="KW-1185">Reference proteome</keyword>
<organism evidence="2 3">
    <name type="scientific">Serendipita vermifera MAFF 305830</name>
    <dbReference type="NCBI Taxonomy" id="933852"/>
    <lineage>
        <taxon>Eukaryota</taxon>
        <taxon>Fungi</taxon>
        <taxon>Dikarya</taxon>
        <taxon>Basidiomycota</taxon>
        <taxon>Agaricomycotina</taxon>
        <taxon>Agaricomycetes</taxon>
        <taxon>Sebacinales</taxon>
        <taxon>Serendipitaceae</taxon>
        <taxon>Serendipita</taxon>
    </lineage>
</organism>
<protein>
    <submittedName>
        <fullName evidence="2">Uncharacterized protein</fullName>
    </submittedName>
</protein>
<feature type="region of interest" description="Disordered" evidence="1">
    <location>
        <begin position="227"/>
        <end position="246"/>
    </location>
</feature>
<dbReference type="SUPFAM" id="SSF53474">
    <property type="entry name" value="alpha/beta-Hydrolases"/>
    <property type="match status" value="1"/>
</dbReference>
<name>A0A0C2WE17_SERVB</name>
<evidence type="ECO:0000313" key="3">
    <source>
        <dbReference type="Proteomes" id="UP000054097"/>
    </source>
</evidence>
<reference evidence="2 3" key="1">
    <citation type="submission" date="2014-04" db="EMBL/GenBank/DDBJ databases">
        <authorList>
            <consortium name="DOE Joint Genome Institute"/>
            <person name="Kuo A."/>
            <person name="Zuccaro A."/>
            <person name="Kohler A."/>
            <person name="Nagy L.G."/>
            <person name="Floudas D."/>
            <person name="Copeland A."/>
            <person name="Barry K.W."/>
            <person name="Cichocki N."/>
            <person name="Veneault-Fourrey C."/>
            <person name="LaButti K."/>
            <person name="Lindquist E.A."/>
            <person name="Lipzen A."/>
            <person name="Lundell T."/>
            <person name="Morin E."/>
            <person name="Murat C."/>
            <person name="Sun H."/>
            <person name="Tunlid A."/>
            <person name="Henrissat B."/>
            <person name="Grigoriev I.V."/>
            <person name="Hibbett D.S."/>
            <person name="Martin F."/>
            <person name="Nordberg H.P."/>
            <person name="Cantor M.N."/>
            <person name="Hua S.X."/>
        </authorList>
    </citation>
    <scope>NUCLEOTIDE SEQUENCE [LARGE SCALE GENOMIC DNA]</scope>
    <source>
        <strain evidence="2 3">MAFF 305830</strain>
    </source>
</reference>
<dbReference type="EMBL" id="KN824321">
    <property type="protein sequence ID" value="KIM24683.1"/>
    <property type="molecule type" value="Genomic_DNA"/>
</dbReference>
<dbReference type="Proteomes" id="UP000054097">
    <property type="component" value="Unassembled WGS sequence"/>
</dbReference>
<accession>A0A0C2WE17</accession>
<dbReference type="HOGENOM" id="CLU_015536_2_0_1"/>
<sequence>MTVCTPHRGSPFMDWLMENIGIGTLRQPLPGVTPPSPAVPLPSSIISFIDSPAYSNLTSNYLNIHFNPSTPDSPDVKYWSIGAHTNGMSFFHPLWLPKLILDGFEEKLLKQGIQSSGNDGLVTVDSARWGEFLGVLEGCDHWDIRGAGGLSAHYIEEGNEKTEVDASEESKWSWSDWQRFLGVWGEDKAKRAARDTLSNVESTRGQEKRLESANIVRALEDPDAKRRMVDEVSGQSDASKDAVKNGSSTMGNMLDWVVDNVGAVKEPIKLVVERTAAIAGSGKKSEESLKEEEKRKPPRFDLEKFYIALSRKLYDEGL</sequence>
<evidence type="ECO:0000313" key="2">
    <source>
        <dbReference type="EMBL" id="KIM24683.1"/>
    </source>
</evidence>
<evidence type="ECO:0000256" key="1">
    <source>
        <dbReference type="SAM" id="MobiDB-lite"/>
    </source>
</evidence>
<proteinExistence type="predicted"/>
<dbReference type="OrthoDB" id="5592486at2759"/>
<dbReference type="AlphaFoldDB" id="A0A0C2WE17"/>
<dbReference type="STRING" id="933852.A0A0C2WE17"/>
<dbReference type="InterPro" id="IPR029058">
    <property type="entry name" value="AB_hydrolase_fold"/>
</dbReference>